<evidence type="ECO:0000313" key="2">
    <source>
        <dbReference type="EMBL" id="CAF0985162.1"/>
    </source>
</evidence>
<reference evidence="2" key="1">
    <citation type="submission" date="2021-02" db="EMBL/GenBank/DDBJ databases">
        <authorList>
            <person name="Nowell W R."/>
        </authorList>
    </citation>
    <scope>NUCLEOTIDE SEQUENCE</scope>
</reference>
<dbReference type="InterPro" id="IPR039905">
    <property type="entry name" value="CD2BP2/Lin1"/>
</dbReference>
<feature type="compositionally biased region" description="Acidic residues" evidence="1">
    <location>
        <begin position="38"/>
        <end position="47"/>
    </location>
</feature>
<feature type="compositionally biased region" description="Basic and acidic residues" evidence="1">
    <location>
        <begin position="15"/>
        <end position="30"/>
    </location>
</feature>
<protein>
    <recommendedName>
        <fullName evidence="4">CD2 antigen cytoplasmic tail-binding protein 2</fullName>
    </recommendedName>
</protein>
<dbReference type="Proteomes" id="UP000663864">
    <property type="component" value="Unassembled WGS sequence"/>
</dbReference>
<gene>
    <name evidence="2" type="ORF">ZHD862_LOCUS11719</name>
</gene>
<accession>A0A814FHN3</accession>
<proteinExistence type="predicted"/>
<evidence type="ECO:0000256" key="1">
    <source>
        <dbReference type="SAM" id="MobiDB-lite"/>
    </source>
</evidence>
<comment type="caution">
    <text evidence="2">The sequence shown here is derived from an EMBL/GenBank/DDBJ whole genome shotgun (WGS) entry which is preliminary data.</text>
</comment>
<evidence type="ECO:0000313" key="3">
    <source>
        <dbReference type="Proteomes" id="UP000663864"/>
    </source>
</evidence>
<feature type="region of interest" description="Disordered" evidence="1">
    <location>
        <begin position="1"/>
        <end position="68"/>
    </location>
</feature>
<dbReference type="EMBL" id="CAJNOT010000448">
    <property type="protein sequence ID" value="CAF0985162.1"/>
    <property type="molecule type" value="Genomic_DNA"/>
</dbReference>
<organism evidence="2 3">
    <name type="scientific">Rotaria sordida</name>
    <dbReference type="NCBI Taxonomy" id="392033"/>
    <lineage>
        <taxon>Eukaryota</taxon>
        <taxon>Metazoa</taxon>
        <taxon>Spiralia</taxon>
        <taxon>Gnathifera</taxon>
        <taxon>Rotifera</taxon>
        <taxon>Eurotatoria</taxon>
        <taxon>Bdelloidea</taxon>
        <taxon>Philodinida</taxon>
        <taxon>Philodinidae</taxon>
        <taxon>Rotaria</taxon>
    </lineage>
</organism>
<feature type="region of interest" description="Disordered" evidence="1">
    <location>
        <begin position="126"/>
        <end position="149"/>
    </location>
</feature>
<name>A0A814FHN3_9BILA</name>
<dbReference type="PANTHER" id="PTHR13138">
    <property type="entry name" value="PROTEIN LIN1"/>
    <property type="match status" value="1"/>
</dbReference>
<dbReference type="AlphaFoldDB" id="A0A814FHN3"/>
<dbReference type="PANTHER" id="PTHR13138:SF3">
    <property type="entry name" value="CD2 ANTIGEN CYTOPLASMIC TAIL-BINDING PROTEIN 2"/>
    <property type="match status" value="1"/>
</dbReference>
<sequence length="259" mass="30153">MDDKKKRKVSFQDINDEHKKQKYTTHDTRLHSGKYTLDSDEDDDDAEQGNVKEMNQNDLDEIGQESATIGFDDDVKITPFNIDEELEEGHYDETGCYQWKKKDKDEVHDAWLDEIDWTNVKNYKLKNPDATGDDFDDQKKSNLSNDDDDEIDTNSFNKIKTLQSMLAIMKPGETVARTIKRLGTIISNNKPKQQWKQRKLLPGEIQTTNTIEQTPEELKKNKLLLEEMSGLADQFVSNGELDIYQETYERLKTQLDHLQ</sequence>
<evidence type="ECO:0008006" key="4">
    <source>
        <dbReference type="Google" id="ProtNLM"/>
    </source>
</evidence>
<dbReference type="GO" id="GO:0005682">
    <property type="term" value="C:U5 snRNP"/>
    <property type="evidence" value="ECO:0007669"/>
    <property type="project" value="InterPro"/>
</dbReference>